<dbReference type="CDD" id="cd16385">
    <property type="entry name" value="IcmL"/>
    <property type="match status" value="1"/>
</dbReference>
<evidence type="ECO:0000313" key="1">
    <source>
        <dbReference type="EMBL" id="AFR24480.1"/>
    </source>
</evidence>
<dbReference type="AlphaFoldDB" id="T1PXZ2"/>
<organism evidence="1">
    <name type="scientific">Salmonella enteritidis</name>
    <dbReference type="NCBI Taxonomy" id="149539"/>
    <lineage>
        <taxon>Bacteria</taxon>
        <taxon>Pseudomonadati</taxon>
        <taxon>Pseudomonadota</taxon>
        <taxon>Gammaproteobacteria</taxon>
        <taxon>Enterobacterales</taxon>
        <taxon>Enterobacteriaceae</taxon>
        <taxon>Salmonella</taxon>
    </lineage>
</organism>
<proteinExistence type="predicted"/>
<keyword evidence="1" id="KW-0614">Plasmid</keyword>
<sequence length="237" mass="26036">MTENTEPSSPSHPAPDPEILKSTIRAMKRSEQRANNVPALIKALLCTGTCLLISITGNAIQYWHSTNVEREYFATDNGRLVRLAPTSQPAWSQNDAMAFGSQALATAFNLDFVHYRSQISSLSPRFSDEGFVGYVNALQASNILETIKKEKMNLTATTGAGVLVRQGQMSDGVWFWTFQYPVRMRLVGQTTSKPEQSFVFEITIQRVDPRLKPSGLTSSPTFALRDSGGGFPLVGDG</sequence>
<reference evidence="1" key="1">
    <citation type="submission" date="2011-09" db="EMBL/GenBank/DDBJ databases">
        <title>Acquisition of an 89kb plasmid in Salmonella enterica Enteritidis confers increased invasiveness and promotes the growth of SE in eggs.</title>
        <authorList>
            <person name="Coward C."/>
            <person name="Sait L."/>
            <person name="Cogan T."/>
            <person name="Humphrey T.J."/>
            <person name="Maskell D.J."/>
        </authorList>
    </citation>
    <scope>NUCLEOTIDE SEQUENCE</scope>
    <source>
        <strain evidence="1">S1400/94</strain>
        <plasmid evidence="1">pS1400_89</plasmid>
    </source>
</reference>
<dbReference type="Pfam" id="PF11393">
    <property type="entry name" value="T4BSS_DotI_IcmL"/>
    <property type="match status" value="1"/>
</dbReference>
<accession>T1PXZ2</accession>
<geneLocation type="plasmid" evidence="1">
    <name>pS1400_89</name>
</geneLocation>
<dbReference type="RefSeq" id="WP_021013267.1">
    <property type="nucleotide sequence ID" value="NC_022267.1"/>
</dbReference>
<protein>
    <submittedName>
        <fullName evidence="1">Putative TraM conjugal transfer protein</fullName>
    </submittedName>
</protein>
<gene>
    <name evidence="1" type="primary">traM</name>
</gene>
<name>T1PXZ2_SALEN</name>
<dbReference type="InterPro" id="IPR021055">
    <property type="entry name" value="T4BSS_IcmL/DotI"/>
</dbReference>
<dbReference type="EMBL" id="JN796410">
    <property type="protein sequence ID" value="AFR24480.1"/>
    <property type="molecule type" value="Genomic_DNA"/>
</dbReference>